<dbReference type="GO" id="GO:0020037">
    <property type="term" value="F:heme binding"/>
    <property type="evidence" value="ECO:0007669"/>
    <property type="project" value="UniProtKB-UniRule"/>
</dbReference>
<keyword evidence="5 19" id="KW-0964">Secreted</keyword>
<feature type="binding site" evidence="16">
    <location>
        <position position="77"/>
    </location>
    <ligand>
        <name>Ca(2+)</name>
        <dbReference type="ChEBI" id="CHEBI:29108"/>
        <label>1</label>
    </ligand>
</feature>
<dbReference type="CDD" id="cd00693">
    <property type="entry name" value="secretory_peroxidase"/>
    <property type="match status" value="1"/>
</dbReference>
<dbReference type="GO" id="GO:0042744">
    <property type="term" value="P:hydrogen peroxide catabolic process"/>
    <property type="evidence" value="ECO:0007669"/>
    <property type="project" value="UniProtKB-KW"/>
</dbReference>
<feature type="domain" description="Plant heme peroxidase family profile" evidence="20">
    <location>
        <begin position="32"/>
        <end position="329"/>
    </location>
</feature>
<dbReference type="FunFam" id="1.10.420.10:FF:000010">
    <property type="entry name" value="Peroxidase"/>
    <property type="match status" value="1"/>
</dbReference>
<accession>A0ABD1XKF8</accession>
<evidence type="ECO:0000256" key="1">
    <source>
        <dbReference type="ARBA" id="ARBA00000189"/>
    </source>
</evidence>
<evidence type="ECO:0000256" key="13">
    <source>
        <dbReference type="ARBA" id="ARBA00023157"/>
    </source>
</evidence>
<evidence type="ECO:0000256" key="8">
    <source>
        <dbReference type="ARBA" id="ARBA00022723"/>
    </source>
</evidence>
<proteinExistence type="inferred from homology"/>
<dbReference type="PROSITE" id="PS50873">
    <property type="entry name" value="PEROXIDASE_4"/>
    <property type="match status" value="1"/>
</dbReference>
<dbReference type="InterPro" id="IPR010255">
    <property type="entry name" value="Haem_peroxidase_sf"/>
</dbReference>
<evidence type="ECO:0000256" key="6">
    <source>
        <dbReference type="ARBA" id="ARBA00022559"/>
    </source>
</evidence>
<keyword evidence="14 19" id="KW-0376">Hydrogen peroxide</keyword>
<evidence type="ECO:0000256" key="17">
    <source>
        <dbReference type="PIRSR" id="PIRSR600823-4"/>
    </source>
</evidence>
<dbReference type="PRINTS" id="PR00458">
    <property type="entry name" value="PEROXIDASE"/>
</dbReference>
<dbReference type="FunFam" id="1.10.520.10:FF:000008">
    <property type="entry name" value="Peroxidase"/>
    <property type="match status" value="1"/>
</dbReference>
<dbReference type="SUPFAM" id="SSF48113">
    <property type="entry name" value="Heme-dependent peroxidases"/>
    <property type="match status" value="1"/>
</dbReference>
<comment type="function">
    <text evidence="2">Removal of H(2)O(2), oxidation of toxic reductants, biosynthesis and degradation of lignin, suberization, auxin catabolism, response to environmental stresses such as wounding, pathogen attack and oxidative stress. These functions might be dependent on each isozyme/isoform in each plant tissue.</text>
</comment>
<comment type="similarity">
    <text evidence="19">Belongs to the peroxidase family. Classical plant (class III) peroxidase subfamily.</text>
</comment>
<evidence type="ECO:0000256" key="10">
    <source>
        <dbReference type="ARBA" id="ARBA00022837"/>
    </source>
</evidence>
<feature type="binding site" evidence="16">
    <location>
        <position position="95"/>
    </location>
    <ligand>
        <name>Ca(2+)</name>
        <dbReference type="ChEBI" id="CHEBI:29108"/>
        <label>1</label>
    </ligand>
</feature>
<dbReference type="GO" id="GO:0140825">
    <property type="term" value="F:lactoperoxidase activity"/>
    <property type="evidence" value="ECO:0007669"/>
    <property type="project" value="UniProtKB-EC"/>
</dbReference>
<protein>
    <recommendedName>
        <fullName evidence="4 19">Peroxidase</fullName>
        <ecNumber evidence="4 19">1.11.1.7</ecNumber>
    </recommendedName>
</protein>
<evidence type="ECO:0000256" key="9">
    <source>
        <dbReference type="ARBA" id="ARBA00022729"/>
    </source>
</evidence>
<evidence type="ECO:0000256" key="12">
    <source>
        <dbReference type="ARBA" id="ARBA00023004"/>
    </source>
</evidence>
<dbReference type="EMBL" id="JBHFFA010000008">
    <property type="protein sequence ID" value="KAL2609390.1"/>
    <property type="molecule type" value="Genomic_DNA"/>
</dbReference>
<dbReference type="EC" id="1.11.1.7" evidence="4 19"/>
<feature type="disulfide bond" evidence="18">
    <location>
        <begin position="75"/>
        <end position="80"/>
    </location>
</feature>
<dbReference type="GO" id="GO:0006979">
    <property type="term" value="P:response to oxidative stress"/>
    <property type="evidence" value="ECO:0007669"/>
    <property type="project" value="UniProtKB-UniRule"/>
</dbReference>
<evidence type="ECO:0000256" key="11">
    <source>
        <dbReference type="ARBA" id="ARBA00023002"/>
    </source>
</evidence>
<comment type="similarity">
    <text evidence="3">Belongs to the peroxidase family. Ascorbate peroxidase subfamily.</text>
</comment>
<feature type="disulfide bond" evidence="18">
    <location>
        <begin position="208"/>
        <end position="240"/>
    </location>
</feature>
<dbReference type="InterPro" id="IPR002016">
    <property type="entry name" value="Haem_peroxidase"/>
</dbReference>
<feature type="binding site" evidence="16">
    <location>
        <position position="79"/>
    </location>
    <ligand>
        <name>Ca(2+)</name>
        <dbReference type="ChEBI" id="CHEBI:29108"/>
        <label>1</label>
    </ligand>
</feature>
<dbReference type="PANTHER" id="PTHR31235">
    <property type="entry name" value="PEROXIDASE 25-RELATED"/>
    <property type="match status" value="1"/>
</dbReference>
<evidence type="ECO:0000256" key="16">
    <source>
        <dbReference type="PIRSR" id="PIRSR600823-3"/>
    </source>
</evidence>
<dbReference type="Gene3D" id="1.10.520.10">
    <property type="match status" value="1"/>
</dbReference>
<dbReference type="Gene3D" id="1.10.420.10">
    <property type="entry name" value="Peroxidase, domain 2"/>
    <property type="match status" value="1"/>
</dbReference>
<evidence type="ECO:0000256" key="4">
    <source>
        <dbReference type="ARBA" id="ARBA00012313"/>
    </source>
</evidence>
<evidence type="ECO:0000256" key="14">
    <source>
        <dbReference type="ARBA" id="ARBA00023324"/>
    </source>
</evidence>
<gene>
    <name evidence="21" type="ORF">R1flu_027963</name>
</gene>
<keyword evidence="22" id="KW-1185">Reference proteome</keyword>
<name>A0ABD1XKF8_9MARC</name>
<comment type="caution">
    <text evidence="21">The sequence shown here is derived from an EMBL/GenBank/DDBJ whole genome shotgun (WGS) entry which is preliminary data.</text>
</comment>
<feature type="site" description="Transition state stabilizer" evidence="17">
    <location>
        <position position="69"/>
    </location>
</feature>
<dbReference type="InterPro" id="IPR000823">
    <property type="entry name" value="Peroxidase_pln"/>
</dbReference>
<evidence type="ECO:0000256" key="3">
    <source>
        <dbReference type="ARBA" id="ARBA00006873"/>
    </source>
</evidence>
<feature type="binding site" evidence="16">
    <location>
        <position position="251"/>
    </location>
    <ligand>
        <name>Ca(2+)</name>
        <dbReference type="ChEBI" id="CHEBI:29108"/>
        <label>2</label>
    </ligand>
</feature>
<dbReference type="PRINTS" id="PR00461">
    <property type="entry name" value="PLPEROXIDASE"/>
</dbReference>
<feature type="binding site" evidence="16">
    <location>
        <position position="74"/>
    </location>
    <ligand>
        <name>Ca(2+)</name>
        <dbReference type="ChEBI" id="CHEBI:29108"/>
        <label>1</label>
    </ligand>
</feature>
<feature type="binding site" evidence="16">
    <location>
        <position position="253"/>
    </location>
    <ligand>
        <name>Ca(2+)</name>
        <dbReference type="ChEBI" id="CHEBI:29108"/>
        <label>2</label>
    </ligand>
</feature>
<feature type="binding site" evidence="16">
    <location>
        <position position="83"/>
    </location>
    <ligand>
        <name>Ca(2+)</name>
        <dbReference type="ChEBI" id="CHEBI:29108"/>
        <label>1</label>
    </ligand>
</feature>
<feature type="binding site" evidence="16">
    <location>
        <position position="258"/>
    </location>
    <ligand>
        <name>Ca(2+)</name>
        <dbReference type="ChEBI" id="CHEBI:29108"/>
        <label>2</label>
    </ligand>
</feature>
<reference evidence="21 22" key="1">
    <citation type="submission" date="2024-09" db="EMBL/GenBank/DDBJ databases">
        <title>Chromosome-scale assembly of Riccia fluitans.</title>
        <authorList>
            <person name="Paukszto L."/>
            <person name="Sawicki J."/>
            <person name="Karawczyk K."/>
            <person name="Piernik-Szablinska J."/>
            <person name="Szczecinska M."/>
            <person name="Mazdziarz M."/>
        </authorList>
    </citation>
    <scope>NUCLEOTIDE SEQUENCE [LARGE SCALE GENOMIC DNA]</scope>
    <source>
        <strain evidence="21">Rf_01</strain>
        <tissue evidence="21">Aerial parts of the thallus</tissue>
    </source>
</reference>
<dbReference type="GO" id="GO:0046872">
    <property type="term" value="F:metal ion binding"/>
    <property type="evidence" value="ECO:0007669"/>
    <property type="project" value="UniProtKB-UniRule"/>
</dbReference>
<keyword evidence="12 16" id="KW-0408">Iron</keyword>
<feature type="binding site" evidence="16">
    <location>
        <position position="81"/>
    </location>
    <ligand>
        <name>Ca(2+)</name>
        <dbReference type="ChEBI" id="CHEBI:29108"/>
        <label>1</label>
    </ligand>
</feature>
<sequence>MMAAVREHCWKRVLLLSTLISCILFLVGGVNGLYPGFYSYSCPNAESIVLETLKTFLASDPTLGGPLLRVTYHDCFVRGCDASLLLNSVGNNTAEKDAVGPNKDSIRGYEVYDGIKSALEAACPGVISCADIIQLVARDIIVLDGGPYWNVPTGRRDGRVSKASEALSNLVGPNSNYTTQKDAFAKHGLTEKDLVVLTGAHTIGRARCVTIQNRLYNFSGTGQTDPSLDASYAEKLKSKCPKGSNSSVKLDGTQFHFDTRYYKNVLVNKGLFHSDASFLTESFPKSIVELETKKHNFFADFPEAMIKMSSIGVLIHDEGEIRKNCAFVD</sequence>
<comment type="cofactor">
    <cofactor evidence="16 19">
        <name>Ca(2+)</name>
        <dbReference type="ChEBI" id="CHEBI:29108"/>
    </cofactor>
    <text evidence="16 19">Binds 2 calcium ions per subunit.</text>
</comment>
<evidence type="ECO:0000256" key="7">
    <source>
        <dbReference type="ARBA" id="ARBA00022617"/>
    </source>
</evidence>
<keyword evidence="8 16" id="KW-0479">Metal-binding</keyword>
<organism evidence="21 22">
    <name type="scientific">Riccia fluitans</name>
    <dbReference type="NCBI Taxonomy" id="41844"/>
    <lineage>
        <taxon>Eukaryota</taxon>
        <taxon>Viridiplantae</taxon>
        <taxon>Streptophyta</taxon>
        <taxon>Embryophyta</taxon>
        <taxon>Marchantiophyta</taxon>
        <taxon>Marchantiopsida</taxon>
        <taxon>Marchantiidae</taxon>
        <taxon>Marchantiales</taxon>
        <taxon>Ricciaceae</taxon>
        <taxon>Riccia</taxon>
    </lineage>
</organism>
<dbReference type="AlphaFoldDB" id="A0ABD1XKF8"/>
<keyword evidence="9" id="KW-0732">Signal</keyword>
<evidence type="ECO:0000256" key="5">
    <source>
        <dbReference type="ARBA" id="ARBA00022525"/>
    </source>
</evidence>
<feature type="binding site" description="axial binding residue" evidence="16">
    <location>
        <position position="201"/>
    </location>
    <ligand>
        <name>heme b</name>
        <dbReference type="ChEBI" id="CHEBI:60344"/>
    </ligand>
    <ligandPart>
        <name>Fe</name>
        <dbReference type="ChEBI" id="CHEBI:18248"/>
    </ligandPart>
</feature>
<keyword evidence="13 18" id="KW-1015">Disulfide bond</keyword>
<keyword evidence="6 19" id="KW-0575">Peroxidase</keyword>
<evidence type="ECO:0000256" key="15">
    <source>
        <dbReference type="PIRSR" id="PIRSR600823-1"/>
    </source>
</evidence>
<feature type="disulfide bond" evidence="18">
    <location>
        <begin position="129"/>
        <end position="325"/>
    </location>
</feature>
<evidence type="ECO:0000256" key="18">
    <source>
        <dbReference type="PIRSR" id="PIRSR600823-5"/>
    </source>
</evidence>
<dbReference type="PROSITE" id="PS00435">
    <property type="entry name" value="PEROXIDASE_1"/>
    <property type="match status" value="1"/>
</dbReference>
<dbReference type="Pfam" id="PF00141">
    <property type="entry name" value="peroxidase"/>
    <property type="match status" value="1"/>
</dbReference>
<dbReference type="InterPro" id="IPR019793">
    <property type="entry name" value="Peroxidases_heam-ligand_BS"/>
</dbReference>
<feature type="disulfide bond" evidence="18">
    <location>
        <begin position="42"/>
        <end position="123"/>
    </location>
</feature>
<comment type="cofactor">
    <cofactor evidence="16 19">
        <name>heme b</name>
        <dbReference type="ChEBI" id="CHEBI:60344"/>
    </cofactor>
    <text evidence="16 19">Binds 1 heme b (iron(II)-protoporphyrin IX) group per subunit.</text>
</comment>
<keyword evidence="7 19" id="KW-0349">Heme</keyword>
<evidence type="ECO:0000256" key="19">
    <source>
        <dbReference type="RuleBase" id="RU362060"/>
    </source>
</evidence>
<comment type="subcellular location">
    <subcellularLocation>
        <location evidence="19">Secreted</location>
    </subcellularLocation>
</comment>
<dbReference type="Proteomes" id="UP001605036">
    <property type="component" value="Unassembled WGS sequence"/>
</dbReference>
<keyword evidence="11 19" id="KW-0560">Oxidoreductase</keyword>
<keyword evidence="10 16" id="KW-0106">Calcium</keyword>
<dbReference type="InterPro" id="IPR033905">
    <property type="entry name" value="Secretory_peroxidase"/>
</dbReference>
<evidence type="ECO:0000313" key="21">
    <source>
        <dbReference type="EMBL" id="KAL2609390.1"/>
    </source>
</evidence>
<evidence type="ECO:0000256" key="2">
    <source>
        <dbReference type="ARBA" id="ARBA00002322"/>
    </source>
</evidence>
<comment type="catalytic activity">
    <reaction evidence="1 19">
        <text>2 a phenolic donor + H2O2 = 2 a phenolic radical donor + 2 H2O</text>
        <dbReference type="Rhea" id="RHEA:56136"/>
        <dbReference type="ChEBI" id="CHEBI:15377"/>
        <dbReference type="ChEBI" id="CHEBI:16240"/>
        <dbReference type="ChEBI" id="CHEBI:139520"/>
        <dbReference type="ChEBI" id="CHEBI:139521"/>
        <dbReference type="EC" id="1.11.1.7"/>
    </reaction>
</comment>
<feature type="binding site" evidence="16">
    <location>
        <position position="202"/>
    </location>
    <ligand>
        <name>Ca(2+)</name>
        <dbReference type="ChEBI" id="CHEBI:29108"/>
        <label>2</label>
    </ligand>
</feature>
<evidence type="ECO:0000313" key="22">
    <source>
        <dbReference type="Proteomes" id="UP001605036"/>
    </source>
</evidence>
<evidence type="ECO:0000259" key="20">
    <source>
        <dbReference type="PROSITE" id="PS50873"/>
    </source>
</evidence>
<feature type="active site" description="Proton acceptor" evidence="15">
    <location>
        <position position="73"/>
    </location>
</feature>
<dbReference type="GO" id="GO:0005576">
    <property type="term" value="C:extracellular region"/>
    <property type="evidence" value="ECO:0007669"/>
    <property type="project" value="UniProtKB-SubCell"/>
</dbReference>